<accession>A0A0V1APM6</accession>
<dbReference type="AlphaFoldDB" id="A0A0V1APM6"/>
<sequence length="141" mass="15146">MEFRKNFHALINYLTAGSVQCVRHGRIAHPCQRHAHARFGGGPAELHRLRSACSSETWLPRVSGPGEATANGAEARGDYPHIQTLCTSTLLYKPSPDGHLADNGNTTCSLLPCVSACGRLPEGTLCKRQYCGHPCISGSCC</sequence>
<proteinExistence type="predicted"/>
<name>A0A0V1APM6_TRIBR</name>
<evidence type="ECO:0000313" key="1">
    <source>
        <dbReference type="EMBL" id="KRY26638.1"/>
    </source>
</evidence>
<comment type="caution">
    <text evidence="1">The sequence shown here is derived from an EMBL/GenBank/DDBJ whole genome shotgun (WGS) entry which is preliminary data.</text>
</comment>
<evidence type="ECO:0000313" key="2">
    <source>
        <dbReference type="Proteomes" id="UP000054653"/>
    </source>
</evidence>
<dbReference type="EMBL" id="JYDI01001747">
    <property type="protein sequence ID" value="KRY26638.1"/>
    <property type="molecule type" value="Genomic_DNA"/>
</dbReference>
<reference evidence="1 2" key="1">
    <citation type="submission" date="2015-01" db="EMBL/GenBank/DDBJ databases">
        <title>Evolution of Trichinella species and genotypes.</title>
        <authorList>
            <person name="Korhonen P.K."/>
            <person name="Edoardo P."/>
            <person name="Giuseppe L.R."/>
            <person name="Gasser R.B."/>
        </authorList>
    </citation>
    <scope>NUCLEOTIDE SEQUENCE [LARGE SCALE GENOMIC DNA]</scope>
    <source>
        <strain evidence="1">ISS120</strain>
    </source>
</reference>
<protein>
    <submittedName>
        <fullName evidence="1">Uncharacterized protein</fullName>
    </submittedName>
</protein>
<dbReference type="Proteomes" id="UP000054653">
    <property type="component" value="Unassembled WGS sequence"/>
</dbReference>
<gene>
    <name evidence="1" type="ORF">T03_10335</name>
</gene>
<keyword evidence="2" id="KW-1185">Reference proteome</keyword>
<organism evidence="1 2">
    <name type="scientific">Trichinella britovi</name>
    <name type="common">Parasitic roundworm</name>
    <dbReference type="NCBI Taxonomy" id="45882"/>
    <lineage>
        <taxon>Eukaryota</taxon>
        <taxon>Metazoa</taxon>
        <taxon>Ecdysozoa</taxon>
        <taxon>Nematoda</taxon>
        <taxon>Enoplea</taxon>
        <taxon>Dorylaimia</taxon>
        <taxon>Trichinellida</taxon>
        <taxon>Trichinellidae</taxon>
        <taxon>Trichinella</taxon>
    </lineage>
</organism>